<dbReference type="HAMAP" id="MF_00457">
    <property type="entry name" value="UPF0173"/>
    <property type="match status" value="1"/>
</dbReference>
<organism evidence="3 4">
    <name type="scientific">Geodia barretti</name>
    <name type="common">Barrett's horny sponge</name>
    <dbReference type="NCBI Taxonomy" id="519541"/>
    <lineage>
        <taxon>Eukaryota</taxon>
        <taxon>Metazoa</taxon>
        <taxon>Porifera</taxon>
        <taxon>Demospongiae</taxon>
        <taxon>Heteroscleromorpha</taxon>
        <taxon>Tetractinellida</taxon>
        <taxon>Astrophorina</taxon>
        <taxon>Geodiidae</taxon>
        <taxon>Geodia</taxon>
    </lineage>
</organism>
<protein>
    <submittedName>
        <fullName evidence="3">UPF0173 metal-dependent hydrolase Acid345_3437</fullName>
    </submittedName>
</protein>
<gene>
    <name evidence="3" type="ORF">GBAR_LOCUS6477</name>
</gene>
<keyword evidence="4" id="KW-1185">Reference proteome</keyword>
<dbReference type="EMBL" id="CASHTH010000987">
    <property type="protein sequence ID" value="CAI8009701.1"/>
    <property type="molecule type" value="Genomic_DNA"/>
</dbReference>
<proteinExistence type="inferred from homology"/>
<dbReference type="GO" id="GO:0016787">
    <property type="term" value="F:hydrolase activity"/>
    <property type="evidence" value="ECO:0007669"/>
    <property type="project" value="UniProtKB-KW"/>
</dbReference>
<accession>A0AA35WA57</accession>
<reference evidence="3" key="1">
    <citation type="submission" date="2023-03" db="EMBL/GenBank/DDBJ databases">
        <authorList>
            <person name="Steffen K."/>
            <person name="Cardenas P."/>
        </authorList>
    </citation>
    <scope>NUCLEOTIDE SEQUENCE</scope>
</reference>
<dbReference type="NCBIfam" id="NF001911">
    <property type="entry name" value="PRK00685.1"/>
    <property type="match status" value="1"/>
</dbReference>
<dbReference type="SUPFAM" id="SSF56281">
    <property type="entry name" value="Metallo-hydrolase/oxidoreductase"/>
    <property type="match status" value="1"/>
</dbReference>
<dbReference type="InterPro" id="IPR022877">
    <property type="entry name" value="UPF0173"/>
</dbReference>
<evidence type="ECO:0000259" key="2">
    <source>
        <dbReference type="SMART" id="SM00849"/>
    </source>
</evidence>
<name>A0AA35WA57_GEOBA</name>
<dbReference type="PANTHER" id="PTHR43546:SF3">
    <property type="entry name" value="UPF0173 METAL-DEPENDENT HYDROLASE MJ1163"/>
    <property type="match status" value="1"/>
</dbReference>
<comment type="caution">
    <text evidence="3">The sequence shown here is derived from an EMBL/GenBank/DDBJ whole genome shotgun (WGS) entry which is preliminary data.</text>
</comment>
<evidence type="ECO:0000256" key="1">
    <source>
        <dbReference type="ARBA" id="ARBA00022801"/>
    </source>
</evidence>
<keyword evidence="1 3" id="KW-0378">Hydrolase</keyword>
<dbReference type="Gene3D" id="3.60.15.10">
    <property type="entry name" value="Ribonuclease Z/Hydroxyacylglutathione hydrolase-like"/>
    <property type="match status" value="1"/>
</dbReference>
<dbReference type="InterPro" id="IPR050114">
    <property type="entry name" value="UPF0173_UPF0282_UlaG_hydrolase"/>
</dbReference>
<feature type="domain" description="Metallo-beta-lactamase" evidence="2">
    <location>
        <begin position="13"/>
        <end position="194"/>
    </location>
</feature>
<dbReference type="AlphaFoldDB" id="A0AA35WA57"/>
<dbReference type="Proteomes" id="UP001174909">
    <property type="component" value="Unassembled WGS sequence"/>
</dbReference>
<dbReference type="SMART" id="SM00849">
    <property type="entry name" value="Lactamase_B"/>
    <property type="match status" value="1"/>
</dbReference>
<dbReference type="InterPro" id="IPR036866">
    <property type="entry name" value="RibonucZ/Hydroxyglut_hydro"/>
</dbReference>
<dbReference type="Pfam" id="PF12706">
    <property type="entry name" value="Lactamase_B_2"/>
    <property type="match status" value="1"/>
</dbReference>
<evidence type="ECO:0000313" key="4">
    <source>
        <dbReference type="Proteomes" id="UP001174909"/>
    </source>
</evidence>
<evidence type="ECO:0000313" key="3">
    <source>
        <dbReference type="EMBL" id="CAI8009701.1"/>
    </source>
</evidence>
<dbReference type="PANTHER" id="PTHR43546">
    <property type="entry name" value="UPF0173 METAL-DEPENDENT HYDROLASE MJ1163-RELATED"/>
    <property type="match status" value="1"/>
</dbReference>
<sequence length="229" mass="24805">MKLNNGIRLTWLGHSTFKIEADRQTLLIDPWVTNNPVCPDALKTFDTLDVILITHGHADHISDAVPLAKEHTPTVVSIVEIAGWLGKQGVENTIGMNKGGTVTVGDVKATMVSANHSSSFTEENGTTGYVIEFGNGYKIYHAGDTNVFGDMRIIGEIYQPDLALLPIGDHFTMGPREAAYAAQLLNVPAILPIHYGTFPLLTGTPEELRKLTASQNVEVISLEVGETLD</sequence>
<dbReference type="InterPro" id="IPR001279">
    <property type="entry name" value="Metallo-B-lactamas"/>
</dbReference>